<comment type="caution">
    <text evidence="4">The sequence shown here is derived from an EMBL/GenBank/DDBJ whole genome shotgun (WGS) entry which is preliminary data.</text>
</comment>
<proteinExistence type="inferred from homology"/>
<dbReference type="PANTHER" id="PTHR32125:SF4">
    <property type="entry name" value="2-C-METHYL-D-ERYTHRITOL 4-PHOSPHATE CYTIDYLYLTRANSFERASE, CHLOROPLASTIC"/>
    <property type="match status" value="1"/>
</dbReference>
<feature type="site" description="Transition state stabilizer" evidence="3">
    <location>
        <position position="19"/>
    </location>
</feature>
<name>A0A7Y6IMS6_9ACTN</name>
<dbReference type="GO" id="GO:0019288">
    <property type="term" value="P:isopentenyl diphosphate biosynthetic process, methylerythritol 4-phosphate pathway"/>
    <property type="evidence" value="ECO:0007669"/>
    <property type="project" value="UniProtKB-UniRule"/>
</dbReference>
<dbReference type="CDD" id="cd02516">
    <property type="entry name" value="CDP-ME_synthetase"/>
    <property type="match status" value="1"/>
</dbReference>
<keyword evidence="3" id="KW-0414">Isoprene biosynthesis</keyword>
<evidence type="ECO:0000256" key="3">
    <source>
        <dbReference type="HAMAP-Rule" id="MF_00108"/>
    </source>
</evidence>
<dbReference type="Pfam" id="PF13561">
    <property type="entry name" value="adh_short_C2"/>
    <property type="match status" value="1"/>
</dbReference>
<dbReference type="InterPro" id="IPR034683">
    <property type="entry name" value="IspD/TarI"/>
</dbReference>
<dbReference type="InterPro" id="IPR001228">
    <property type="entry name" value="IspD"/>
</dbReference>
<dbReference type="InterPro" id="IPR050088">
    <property type="entry name" value="IspD/TarI_cytidylyltransf_bact"/>
</dbReference>
<accession>A0A7Y6IMS6</accession>
<dbReference type="RefSeq" id="WP_175600603.1">
    <property type="nucleotide sequence ID" value="NZ_JABWGO010000002.1"/>
</dbReference>
<keyword evidence="5" id="KW-1185">Reference proteome</keyword>
<sequence length="460" mass="47331">MDSGLRAVGVVLAGGVGQRMGLGRPKQLATVAGRSILEHSIALFDGSPDIDEVVVLMTPGLVEEARELVARAGFRKVTKVVEGGASRTESTWRALRAIGEEECDVLLHDAVRPLLEPRIITDCVRALREHRAVEVAIPSSDTIFAVEPGPGGETITEVLDRSRLRRAQTPQCFRLSVIREAYERALADPGFADRPATDDCGVVLRYLPDVPIHIVPGSERNLKITHPVDARIAAALFEASPVPVLPEEDARGALAGRTVVFLDAGAGAGAGARADAKAGGEAGVGAAGAGVREAAELASRHGARVVVLSRERDGLRLDDPRSVAKTLAGVGRIDHLVLAVAAAGAAGGLMEAADETVAEAAVSGYLGPVNVARAAYPRLLESGGGLLLCVPSGTGDPLGAPARAAVTALARSLAAEWAGEGVRVNCVTGGATAEETAGAWLAVLASRLTGQVVDAASVPR</sequence>
<dbReference type="SUPFAM" id="SSF51735">
    <property type="entry name" value="NAD(P)-binding Rossmann-fold domains"/>
    <property type="match status" value="1"/>
</dbReference>
<gene>
    <name evidence="3" type="primary">ispD</name>
    <name evidence="4" type="ORF">HT134_12940</name>
</gene>
<dbReference type="AlphaFoldDB" id="A0A7Y6IMS6"/>
<evidence type="ECO:0000313" key="5">
    <source>
        <dbReference type="Proteomes" id="UP000546126"/>
    </source>
</evidence>
<comment type="pathway">
    <text evidence="3">Isoprenoid biosynthesis; isopentenyl diphosphate biosynthesis via DXP pathway; isopentenyl diphosphate from 1-deoxy-D-xylulose 5-phosphate: step 2/6.</text>
</comment>
<dbReference type="EC" id="2.7.7.60" evidence="3"/>
<dbReference type="Gene3D" id="3.90.550.10">
    <property type="entry name" value="Spore Coat Polysaccharide Biosynthesis Protein SpsA, Chain A"/>
    <property type="match status" value="1"/>
</dbReference>
<dbReference type="Gene3D" id="3.40.50.720">
    <property type="entry name" value="NAD(P)-binding Rossmann-like Domain"/>
    <property type="match status" value="1"/>
</dbReference>
<dbReference type="InterPro" id="IPR029044">
    <property type="entry name" value="Nucleotide-diphossugar_trans"/>
</dbReference>
<dbReference type="SUPFAM" id="SSF53448">
    <property type="entry name" value="Nucleotide-diphospho-sugar transferases"/>
    <property type="match status" value="1"/>
</dbReference>
<comment type="similarity">
    <text evidence="3">Belongs to the IspD/TarI cytidylyltransferase family. IspD subfamily.</text>
</comment>
<dbReference type="PANTHER" id="PTHR32125">
    <property type="entry name" value="2-C-METHYL-D-ERYTHRITOL 4-PHOSPHATE CYTIDYLYLTRANSFERASE, CHLOROPLASTIC"/>
    <property type="match status" value="1"/>
</dbReference>
<feature type="site" description="Transition state stabilizer" evidence="3">
    <location>
        <position position="26"/>
    </location>
</feature>
<protein>
    <recommendedName>
        <fullName evidence="3">2-C-methyl-D-erythritol 4-phosphate cytidylyltransferase</fullName>
        <ecNumber evidence="3">2.7.7.60</ecNumber>
    </recommendedName>
    <alternativeName>
        <fullName evidence="3">4-diphosphocytidyl-2C-methyl-D-erythritol synthase</fullName>
    </alternativeName>
    <alternativeName>
        <fullName evidence="3">MEP cytidylyltransferase</fullName>
        <shortName evidence="3">MCT</shortName>
    </alternativeName>
</protein>
<dbReference type="UniPathway" id="UPA00056">
    <property type="reaction ID" value="UER00093"/>
</dbReference>
<keyword evidence="2 3" id="KW-0548">Nucleotidyltransferase</keyword>
<evidence type="ECO:0000313" key="4">
    <source>
        <dbReference type="EMBL" id="NUW41040.1"/>
    </source>
</evidence>
<dbReference type="HAMAP" id="MF_00108">
    <property type="entry name" value="IspD"/>
    <property type="match status" value="1"/>
</dbReference>
<dbReference type="Pfam" id="PF01128">
    <property type="entry name" value="IspD"/>
    <property type="match status" value="1"/>
</dbReference>
<evidence type="ECO:0000256" key="1">
    <source>
        <dbReference type="ARBA" id="ARBA00022679"/>
    </source>
</evidence>
<dbReference type="InterPro" id="IPR002347">
    <property type="entry name" value="SDR_fam"/>
</dbReference>
<dbReference type="EMBL" id="JABWGO010000002">
    <property type="protein sequence ID" value="NUW41040.1"/>
    <property type="molecule type" value="Genomic_DNA"/>
</dbReference>
<evidence type="ECO:0000256" key="2">
    <source>
        <dbReference type="ARBA" id="ARBA00022695"/>
    </source>
</evidence>
<keyword evidence="1 3" id="KW-0808">Transferase</keyword>
<reference evidence="4 5" key="1">
    <citation type="submission" date="2020-06" db="EMBL/GenBank/DDBJ databases">
        <authorList>
            <person name="Chanama M."/>
        </authorList>
    </citation>
    <scope>NUCLEOTIDE SEQUENCE [LARGE SCALE GENOMIC DNA]</scope>
    <source>
        <strain evidence="4 5">TBRC6557</strain>
    </source>
</reference>
<dbReference type="GO" id="GO:0050518">
    <property type="term" value="F:2-C-methyl-D-erythritol 4-phosphate cytidylyltransferase activity"/>
    <property type="evidence" value="ECO:0007669"/>
    <property type="project" value="UniProtKB-UniRule"/>
</dbReference>
<organism evidence="4 5">
    <name type="scientific">Nonomuraea rhodomycinica</name>
    <dbReference type="NCBI Taxonomy" id="1712872"/>
    <lineage>
        <taxon>Bacteria</taxon>
        <taxon>Bacillati</taxon>
        <taxon>Actinomycetota</taxon>
        <taxon>Actinomycetes</taxon>
        <taxon>Streptosporangiales</taxon>
        <taxon>Streptosporangiaceae</taxon>
        <taxon>Nonomuraea</taxon>
    </lineage>
</organism>
<dbReference type="InterPro" id="IPR036291">
    <property type="entry name" value="NAD(P)-bd_dom_sf"/>
</dbReference>
<comment type="function">
    <text evidence="3">Catalyzes the formation of 4-diphosphocytidyl-2-C-methyl-D-erythritol from CTP and 2-C-methyl-D-erythritol 4-phosphate (MEP).</text>
</comment>
<comment type="catalytic activity">
    <reaction evidence="3">
        <text>2-C-methyl-D-erythritol 4-phosphate + CTP + H(+) = 4-CDP-2-C-methyl-D-erythritol + diphosphate</text>
        <dbReference type="Rhea" id="RHEA:13429"/>
        <dbReference type="ChEBI" id="CHEBI:15378"/>
        <dbReference type="ChEBI" id="CHEBI:33019"/>
        <dbReference type="ChEBI" id="CHEBI:37563"/>
        <dbReference type="ChEBI" id="CHEBI:57823"/>
        <dbReference type="ChEBI" id="CHEBI:58262"/>
        <dbReference type="EC" id="2.7.7.60"/>
    </reaction>
</comment>
<feature type="site" description="Positions MEP for the nucleophilic attack" evidence="3">
    <location>
        <position position="161"/>
    </location>
</feature>
<dbReference type="Proteomes" id="UP000546126">
    <property type="component" value="Unassembled WGS sequence"/>
</dbReference>
<feature type="site" description="Positions MEP for the nucleophilic attack" evidence="3">
    <location>
        <position position="223"/>
    </location>
</feature>